<evidence type="ECO:0000313" key="2">
    <source>
        <dbReference type="EMBL" id="AIT05158.1"/>
    </source>
</evidence>
<dbReference type="HOGENOM" id="CLU_137864_0_0_5"/>
<gene>
    <name evidence="2" type="ORF">MC45_00455</name>
</gene>
<keyword evidence="3" id="KW-1185">Reference proteome</keyword>
<organism evidence="2 3">
    <name type="scientific">Sphingomonas taxi</name>
    <dbReference type="NCBI Taxonomy" id="1549858"/>
    <lineage>
        <taxon>Bacteria</taxon>
        <taxon>Pseudomonadati</taxon>
        <taxon>Pseudomonadota</taxon>
        <taxon>Alphaproteobacteria</taxon>
        <taxon>Sphingomonadales</taxon>
        <taxon>Sphingomonadaceae</taxon>
        <taxon>Sphingomonas</taxon>
    </lineage>
</organism>
<reference evidence="2 3" key="1">
    <citation type="submission" date="2014-09" db="EMBL/GenBank/DDBJ databases">
        <title>Using Illumina technology Improving SMRT sequencing Genome Assembly by RASTools.</title>
        <authorList>
            <person name="Zhou Y."/>
            <person name="Ma T."/>
            <person name="Liu T."/>
        </authorList>
    </citation>
    <scope>NUCLEOTIDE SEQUENCE [LARGE SCALE GENOMIC DNA]</scope>
    <source>
        <strain evidence="2 3">ATCC 55669</strain>
    </source>
</reference>
<evidence type="ECO:0000259" key="1">
    <source>
        <dbReference type="Pfam" id="PF11412"/>
    </source>
</evidence>
<dbReference type="InterPro" id="IPR036929">
    <property type="entry name" value="DsbDN_sf"/>
</dbReference>
<dbReference type="Gene3D" id="2.60.40.1250">
    <property type="entry name" value="Thiol:disulfide interchange protein DsbD, N-terminal domain"/>
    <property type="match status" value="1"/>
</dbReference>
<feature type="domain" description="Thiol:disulfide interchange protein DsbD N-terminal" evidence="1">
    <location>
        <begin position="31"/>
        <end position="144"/>
    </location>
</feature>
<dbReference type="Pfam" id="PF11412">
    <property type="entry name" value="DsbD_N"/>
    <property type="match status" value="1"/>
</dbReference>
<dbReference type="AlphaFoldDB" id="A0A097EC90"/>
<dbReference type="eggNOG" id="COG4233">
    <property type="taxonomic scope" value="Bacteria"/>
</dbReference>
<dbReference type="Proteomes" id="UP000033200">
    <property type="component" value="Chromosome"/>
</dbReference>
<proteinExistence type="predicted"/>
<dbReference type="RefSeq" id="WP_038658253.1">
    <property type="nucleotide sequence ID" value="NZ_CP009571.1"/>
</dbReference>
<dbReference type="InterPro" id="IPR028250">
    <property type="entry name" value="DsbDN"/>
</dbReference>
<accession>A0A097EC90</accession>
<dbReference type="STRING" id="1549858.MC45_00455"/>
<dbReference type="EMBL" id="CP009571">
    <property type="protein sequence ID" value="AIT05158.1"/>
    <property type="molecule type" value="Genomic_DNA"/>
</dbReference>
<sequence>MLGLAAEGGAPVRAADAGATVDWVAAPIVAARPGRRVVITVRGTIRDGWHVYGLKQAANGPTPLRVSLDPNAVARADGAASGSSSINAFDPAFGFVTPTHAHAVSLTVPVRLRAGLAPGRQQVPVTIRYQSCDGRICLPPRTVHIAAPVEIVA</sequence>
<dbReference type="KEGG" id="stax:MC45_00455"/>
<protein>
    <recommendedName>
        <fullName evidence="1">Thiol:disulfide interchange protein DsbD N-terminal domain-containing protein</fullName>
    </recommendedName>
</protein>
<name>A0A097EC90_9SPHN</name>
<evidence type="ECO:0000313" key="3">
    <source>
        <dbReference type="Proteomes" id="UP000033200"/>
    </source>
</evidence>